<dbReference type="Gene3D" id="3.40.50.300">
    <property type="entry name" value="P-loop containing nucleotide triphosphate hydrolases"/>
    <property type="match status" value="1"/>
</dbReference>
<dbReference type="EMBL" id="BMEQ01000015">
    <property type="protein sequence ID" value="GGG62477.1"/>
    <property type="molecule type" value="Genomic_DNA"/>
</dbReference>
<name>A0A917GYV0_9MICC</name>
<feature type="domain" description="ABC transporter" evidence="5">
    <location>
        <begin position="8"/>
        <end position="243"/>
    </location>
</feature>
<keyword evidence="3" id="KW-0067">ATP-binding</keyword>
<evidence type="ECO:0000313" key="7">
    <source>
        <dbReference type="Proteomes" id="UP000638848"/>
    </source>
</evidence>
<dbReference type="InterPro" id="IPR027417">
    <property type="entry name" value="P-loop_NTPase"/>
</dbReference>
<reference evidence="6" key="1">
    <citation type="journal article" date="2014" name="Int. J. Syst. Evol. Microbiol.">
        <title>Complete genome sequence of Corynebacterium casei LMG S-19264T (=DSM 44701T), isolated from a smear-ripened cheese.</title>
        <authorList>
            <consortium name="US DOE Joint Genome Institute (JGI-PGF)"/>
            <person name="Walter F."/>
            <person name="Albersmeier A."/>
            <person name="Kalinowski J."/>
            <person name="Ruckert C."/>
        </authorList>
    </citation>
    <scope>NUCLEOTIDE SEQUENCE</scope>
    <source>
        <strain evidence="6">CGMCC 1.12187</strain>
    </source>
</reference>
<evidence type="ECO:0000259" key="5">
    <source>
        <dbReference type="PROSITE" id="PS50893"/>
    </source>
</evidence>
<evidence type="ECO:0000256" key="4">
    <source>
        <dbReference type="SAM" id="MobiDB-lite"/>
    </source>
</evidence>
<reference evidence="6" key="2">
    <citation type="submission" date="2020-09" db="EMBL/GenBank/DDBJ databases">
        <authorList>
            <person name="Sun Q."/>
            <person name="Zhou Y."/>
        </authorList>
    </citation>
    <scope>NUCLEOTIDE SEQUENCE</scope>
    <source>
        <strain evidence="6">CGMCC 1.12187</strain>
    </source>
</reference>
<gene>
    <name evidence="6" type="ORF">GCM10011374_27080</name>
</gene>
<organism evidence="6 7">
    <name type="scientific">Kocuria dechangensis</name>
    <dbReference type="NCBI Taxonomy" id="1176249"/>
    <lineage>
        <taxon>Bacteria</taxon>
        <taxon>Bacillati</taxon>
        <taxon>Actinomycetota</taxon>
        <taxon>Actinomycetes</taxon>
        <taxon>Micrococcales</taxon>
        <taxon>Micrococcaceae</taxon>
        <taxon>Kocuria</taxon>
    </lineage>
</organism>
<dbReference type="SUPFAM" id="SSF52540">
    <property type="entry name" value="P-loop containing nucleoside triphosphate hydrolases"/>
    <property type="match status" value="1"/>
</dbReference>
<protein>
    <submittedName>
        <fullName evidence="6">ABC transporter</fullName>
    </submittedName>
</protein>
<dbReference type="GO" id="GO:0016887">
    <property type="term" value="F:ATP hydrolysis activity"/>
    <property type="evidence" value="ECO:0007669"/>
    <property type="project" value="InterPro"/>
</dbReference>
<keyword evidence="1" id="KW-0813">Transport</keyword>
<evidence type="ECO:0000256" key="2">
    <source>
        <dbReference type="ARBA" id="ARBA00022741"/>
    </source>
</evidence>
<dbReference type="PROSITE" id="PS50893">
    <property type="entry name" value="ABC_TRANSPORTER_2"/>
    <property type="match status" value="1"/>
</dbReference>
<dbReference type="InterPro" id="IPR017871">
    <property type="entry name" value="ABC_transporter-like_CS"/>
</dbReference>
<keyword evidence="2" id="KW-0547">Nucleotide-binding</keyword>
<dbReference type="PROSITE" id="PS00211">
    <property type="entry name" value="ABC_TRANSPORTER_1"/>
    <property type="match status" value="1"/>
</dbReference>
<dbReference type="InterPro" id="IPR003439">
    <property type="entry name" value="ABC_transporter-like_ATP-bd"/>
</dbReference>
<dbReference type="RefSeq" id="WP_229741846.1">
    <property type="nucleotide sequence ID" value="NZ_BMEQ01000015.1"/>
</dbReference>
<dbReference type="AlphaFoldDB" id="A0A917GYV0"/>
<feature type="region of interest" description="Disordered" evidence="4">
    <location>
        <begin position="223"/>
        <end position="259"/>
    </location>
</feature>
<dbReference type="InterPro" id="IPR003593">
    <property type="entry name" value="AAA+_ATPase"/>
</dbReference>
<dbReference type="SMART" id="SM00382">
    <property type="entry name" value="AAA"/>
    <property type="match status" value="1"/>
</dbReference>
<dbReference type="GO" id="GO:0005524">
    <property type="term" value="F:ATP binding"/>
    <property type="evidence" value="ECO:0007669"/>
    <property type="project" value="UniProtKB-KW"/>
</dbReference>
<dbReference type="Proteomes" id="UP000638848">
    <property type="component" value="Unassembled WGS sequence"/>
</dbReference>
<evidence type="ECO:0000256" key="3">
    <source>
        <dbReference type="ARBA" id="ARBA00022840"/>
    </source>
</evidence>
<dbReference type="Pfam" id="PF00005">
    <property type="entry name" value="ABC_tran"/>
    <property type="match status" value="1"/>
</dbReference>
<dbReference type="InterPro" id="IPR050153">
    <property type="entry name" value="Metal_Ion_Import_ABC"/>
</dbReference>
<accession>A0A917GYV0</accession>
<proteinExistence type="predicted"/>
<evidence type="ECO:0000313" key="6">
    <source>
        <dbReference type="EMBL" id="GGG62477.1"/>
    </source>
</evidence>
<evidence type="ECO:0000256" key="1">
    <source>
        <dbReference type="ARBA" id="ARBA00022448"/>
    </source>
</evidence>
<dbReference type="PANTHER" id="PTHR42734">
    <property type="entry name" value="METAL TRANSPORT SYSTEM ATP-BINDING PROTEIN TM_0124-RELATED"/>
    <property type="match status" value="1"/>
</dbReference>
<comment type="caution">
    <text evidence="6">The sequence shown here is derived from an EMBL/GenBank/DDBJ whole genome shotgun (WGS) entry which is preliminary data.</text>
</comment>
<keyword evidence="7" id="KW-1185">Reference proteome</keyword>
<sequence length="259" mass="26799">MSSASAILEARELDVVLGSARVLHGVDLSVTAGETVAVLGSNGSGKSTLVKTLIGLHPATSGGVRLYGADPAGPSRAVPWQKVGYAPQRTGATTGVPATALEVVASGLLHRRRLRPGRDARARCLAALAQVGLADRAHESVQVFSGGQQQRVLIARALVREPDLLILDEPLSGMDRASMDALAATVAALQRRGATVVVVLHELGPLAGLITRTVVLHGGRIVHDAPPSSRGTDPGVVDAHPHPEPPAAVPTAPDLQRQW</sequence>